<evidence type="ECO:0000313" key="3">
    <source>
        <dbReference type="EMBL" id="CAD9026249.1"/>
    </source>
</evidence>
<feature type="domain" description="RRM" evidence="2">
    <location>
        <begin position="32"/>
        <end position="113"/>
    </location>
</feature>
<dbReference type="EMBL" id="HBGA01100199">
    <property type="protein sequence ID" value="CAD9026249.1"/>
    <property type="molecule type" value="Transcribed_RNA"/>
</dbReference>
<evidence type="ECO:0000259" key="2">
    <source>
        <dbReference type="PROSITE" id="PS50102"/>
    </source>
</evidence>
<accession>A0A7S1IXZ3</accession>
<proteinExistence type="predicted"/>
<dbReference type="InterPro" id="IPR012677">
    <property type="entry name" value="Nucleotide-bd_a/b_plait_sf"/>
</dbReference>
<protein>
    <recommendedName>
        <fullName evidence="2">RRM domain-containing protein</fullName>
    </recommendedName>
</protein>
<name>A0A7S1IXZ3_9EUGL</name>
<dbReference type="InterPro" id="IPR000504">
    <property type="entry name" value="RRM_dom"/>
</dbReference>
<keyword evidence="1" id="KW-0694">RNA-binding</keyword>
<dbReference type="SUPFAM" id="SSF54928">
    <property type="entry name" value="RNA-binding domain, RBD"/>
    <property type="match status" value="1"/>
</dbReference>
<reference evidence="3" key="1">
    <citation type="submission" date="2021-01" db="EMBL/GenBank/DDBJ databases">
        <authorList>
            <person name="Corre E."/>
            <person name="Pelletier E."/>
            <person name="Niang G."/>
            <person name="Scheremetjew M."/>
            <person name="Finn R."/>
            <person name="Kale V."/>
            <person name="Holt S."/>
            <person name="Cochrane G."/>
            <person name="Meng A."/>
            <person name="Brown T."/>
            <person name="Cohen L."/>
        </authorList>
    </citation>
    <scope>NUCLEOTIDE SEQUENCE</scope>
    <source>
        <strain evidence="3">NIES-381</strain>
    </source>
</reference>
<organism evidence="3">
    <name type="scientific">Eutreptiella gymnastica</name>
    <dbReference type="NCBI Taxonomy" id="73025"/>
    <lineage>
        <taxon>Eukaryota</taxon>
        <taxon>Discoba</taxon>
        <taxon>Euglenozoa</taxon>
        <taxon>Euglenida</taxon>
        <taxon>Spirocuta</taxon>
        <taxon>Euglenophyceae</taxon>
        <taxon>Eutreptiales</taxon>
        <taxon>Eutreptiaceae</taxon>
        <taxon>Eutreptiella</taxon>
    </lineage>
</organism>
<dbReference type="AlphaFoldDB" id="A0A7S1IXZ3"/>
<dbReference type="PROSITE" id="PS50102">
    <property type="entry name" value="RRM"/>
    <property type="match status" value="1"/>
</dbReference>
<dbReference type="SMART" id="SM00360">
    <property type="entry name" value="RRM"/>
    <property type="match status" value="1"/>
</dbReference>
<gene>
    <name evidence="3" type="ORF">EGYM00392_LOCUS37379</name>
</gene>
<dbReference type="InterPro" id="IPR035979">
    <property type="entry name" value="RBD_domain_sf"/>
</dbReference>
<dbReference type="GO" id="GO:0003723">
    <property type="term" value="F:RNA binding"/>
    <property type="evidence" value="ECO:0007669"/>
    <property type="project" value="UniProtKB-UniRule"/>
</dbReference>
<dbReference type="Pfam" id="PF00076">
    <property type="entry name" value="RRM_1"/>
    <property type="match status" value="1"/>
</dbReference>
<dbReference type="Gene3D" id="3.30.70.330">
    <property type="match status" value="1"/>
</dbReference>
<sequence length="121" mass="13363">MSFLEQIVKNIHRLDGEELLKARKAVETQLARSIRVEGLPEEFNSDHLADLFSELGPLGGYSIKRSPTGSKYGVITLQNDQATARALQRDGMVYLGEHKLAISRFLNVTDAAKKAVPNAVQ</sequence>
<evidence type="ECO:0000256" key="1">
    <source>
        <dbReference type="PROSITE-ProRule" id="PRU00176"/>
    </source>
</evidence>